<accession>A0A848HQI3</accession>
<feature type="region of interest" description="Disordered" evidence="1">
    <location>
        <begin position="17"/>
        <end position="42"/>
    </location>
</feature>
<evidence type="ECO:0000256" key="2">
    <source>
        <dbReference type="SAM" id="SignalP"/>
    </source>
</evidence>
<evidence type="ECO:0000313" key="3">
    <source>
        <dbReference type="EMBL" id="NML62031.1"/>
    </source>
</evidence>
<organism evidence="3 4">
    <name type="scientific">Massilia polaris</name>
    <dbReference type="NCBI Taxonomy" id="2728846"/>
    <lineage>
        <taxon>Bacteria</taxon>
        <taxon>Pseudomonadati</taxon>
        <taxon>Pseudomonadota</taxon>
        <taxon>Betaproteobacteria</taxon>
        <taxon>Burkholderiales</taxon>
        <taxon>Oxalobacteraceae</taxon>
        <taxon>Telluria group</taxon>
        <taxon>Massilia</taxon>
    </lineage>
</organism>
<feature type="signal peptide" evidence="2">
    <location>
        <begin position="1"/>
        <end position="18"/>
    </location>
</feature>
<reference evidence="3 4" key="1">
    <citation type="submission" date="2020-04" db="EMBL/GenBank/DDBJ databases">
        <title>Massilia sp. RP-1-19 isolated from soil.</title>
        <authorList>
            <person name="Dahal R.H."/>
        </authorList>
    </citation>
    <scope>NUCLEOTIDE SEQUENCE [LARGE SCALE GENOMIC DNA]</scope>
    <source>
        <strain evidence="3 4">RP-1-19</strain>
    </source>
</reference>
<keyword evidence="2" id="KW-0732">Signal</keyword>
<dbReference type="PROSITE" id="PS51257">
    <property type="entry name" value="PROKAR_LIPOPROTEIN"/>
    <property type="match status" value="1"/>
</dbReference>
<dbReference type="AlphaFoldDB" id="A0A848HQI3"/>
<dbReference type="EMBL" id="JABBGG010000007">
    <property type="protein sequence ID" value="NML62031.1"/>
    <property type="molecule type" value="Genomic_DNA"/>
</dbReference>
<dbReference type="RefSeq" id="WP_169466594.1">
    <property type="nucleotide sequence ID" value="NZ_JABBGG010000007.1"/>
</dbReference>
<feature type="region of interest" description="Disordered" evidence="1">
    <location>
        <begin position="54"/>
        <end position="81"/>
    </location>
</feature>
<feature type="compositionally biased region" description="Pro residues" evidence="1">
    <location>
        <begin position="26"/>
        <end position="39"/>
    </location>
</feature>
<sequence>MKKLVLIAAIAAALTACGGSSHTESSPPPAPTPTPPPSPVSMIDSFFAAVQSLAGSSPEDAEPVAIDSIAATAPERTEPVQ</sequence>
<dbReference type="Proteomes" id="UP000583752">
    <property type="component" value="Unassembled WGS sequence"/>
</dbReference>
<comment type="caution">
    <text evidence="3">The sequence shown here is derived from an EMBL/GenBank/DDBJ whole genome shotgun (WGS) entry which is preliminary data.</text>
</comment>
<protein>
    <submittedName>
        <fullName evidence="3">Uncharacterized protein</fullName>
    </submittedName>
</protein>
<keyword evidence="4" id="KW-1185">Reference proteome</keyword>
<evidence type="ECO:0000313" key="4">
    <source>
        <dbReference type="Proteomes" id="UP000583752"/>
    </source>
</evidence>
<name>A0A848HQI3_9BURK</name>
<feature type="chain" id="PRO_5032370899" evidence="2">
    <location>
        <begin position="19"/>
        <end position="81"/>
    </location>
</feature>
<evidence type="ECO:0000256" key="1">
    <source>
        <dbReference type="SAM" id="MobiDB-lite"/>
    </source>
</evidence>
<proteinExistence type="predicted"/>
<gene>
    <name evidence="3" type="ORF">HHL21_13285</name>
</gene>